<dbReference type="Proteomes" id="UP000061227">
    <property type="component" value="Unassembled WGS sequence"/>
</dbReference>
<feature type="chain" id="PRO_5017769593" description="LysM domain-containing protein" evidence="2">
    <location>
        <begin position="44"/>
        <end position="174"/>
    </location>
</feature>
<proteinExistence type="predicted"/>
<organism evidence="4 5">
    <name type="scientific">Fructobacillus pseudoficulneus</name>
    <dbReference type="NCBI Taxonomy" id="220714"/>
    <lineage>
        <taxon>Bacteria</taxon>
        <taxon>Bacillati</taxon>
        <taxon>Bacillota</taxon>
        <taxon>Bacilli</taxon>
        <taxon>Lactobacillales</taxon>
        <taxon>Lactobacillaceae</taxon>
        <taxon>Fructobacillus</taxon>
    </lineage>
</organism>
<feature type="region of interest" description="Disordered" evidence="1">
    <location>
        <begin position="146"/>
        <end position="174"/>
    </location>
</feature>
<accession>A0A3F3GYV3</accession>
<gene>
    <name evidence="4" type="ORF">FPFC_050240</name>
</gene>
<dbReference type="EMBL" id="DF968067">
    <property type="protein sequence ID" value="GAP03207.1"/>
    <property type="molecule type" value="Genomic_DNA"/>
</dbReference>
<keyword evidence="5" id="KW-1185">Reference proteome</keyword>
<reference evidence="4 5" key="1">
    <citation type="journal article" date="2015" name="BMC Genomics">
        <title>Comparative genomics of Fructobacillus spp. and Leuconostoc spp. reveals niche-specific evolution of Fructobacillus spp.</title>
        <authorList>
            <person name="Endo A."/>
            <person name="Tanizawa Y."/>
            <person name="Tanaka N."/>
            <person name="Maeno S."/>
            <person name="Kumar H."/>
            <person name="Shiwa Y."/>
            <person name="Okada S."/>
            <person name="Yoshikawa H."/>
            <person name="Dicks L."/>
            <person name="Nakagawa J."/>
            <person name="Arita M."/>
        </authorList>
    </citation>
    <scope>NUCLEOTIDE SEQUENCE [LARGE SCALE GENOMIC DNA]</scope>
    <source>
        <strain evidence="4 5">DSM 15468</strain>
    </source>
</reference>
<protein>
    <recommendedName>
        <fullName evidence="3">LysM domain-containing protein</fullName>
    </recommendedName>
</protein>
<evidence type="ECO:0000313" key="4">
    <source>
        <dbReference type="EMBL" id="GAP03207.1"/>
    </source>
</evidence>
<dbReference type="CDD" id="cd00118">
    <property type="entry name" value="LysM"/>
    <property type="match status" value="1"/>
</dbReference>
<sequence length="174" mass="18486">MTEKKQNTAAGKRLMFTAGATTLAATGAVFGAAVLNTNLSASADQVQDQSTTQSDQNKQWQANSVDQVKAEIQQQGHGQSIKNYSVQWGDTLDVIAEAYGVSTDEAAQQLGLHDDTGLLITGYQLGKQAQVIQTLKDTGVLLSTQSDVQSNQTPSGQPDLITMQKGTPTTDQDQ</sequence>
<dbReference type="PROSITE" id="PS51782">
    <property type="entry name" value="LYSM"/>
    <property type="match status" value="1"/>
</dbReference>
<dbReference type="AlphaFoldDB" id="A0A3F3GYV3"/>
<feature type="signal peptide" evidence="2">
    <location>
        <begin position="1"/>
        <end position="43"/>
    </location>
</feature>
<feature type="domain" description="LysM" evidence="3">
    <location>
        <begin position="82"/>
        <end position="127"/>
    </location>
</feature>
<evidence type="ECO:0000256" key="1">
    <source>
        <dbReference type="SAM" id="MobiDB-lite"/>
    </source>
</evidence>
<evidence type="ECO:0000313" key="5">
    <source>
        <dbReference type="Proteomes" id="UP000061227"/>
    </source>
</evidence>
<keyword evidence="2" id="KW-0732">Signal</keyword>
<evidence type="ECO:0000256" key="2">
    <source>
        <dbReference type="SAM" id="SignalP"/>
    </source>
</evidence>
<evidence type="ECO:0000259" key="3">
    <source>
        <dbReference type="PROSITE" id="PS51782"/>
    </source>
</evidence>
<name>A0A3F3GYV3_9LACO</name>
<dbReference type="RefSeq" id="WP_059378689.1">
    <property type="nucleotide sequence ID" value="NZ_DF968067.1"/>
</dbReference>
<dbReference type="InterPro" id="IPR018392">
    <property type="entry name" value="LysM"/>
</dbReference>
<feature type="compositionally biased region" description="Polar residues" evidence="1">
    <location>
        <begin position="164"/>
        <end position="174"/>
    </location>
</feature>
<dbReference type="OrthoDB" id="2173042at2"/>
<feature type="compositionally biased region" description="Polar residues" evidence="1">
    <location>
        <begin position="146"/>
        <end position="156"/>
    </location>
</feature>